<protein>
    <submittedName>
        <fullName evidence="2">Uncharacterized protein</fullName>
    </submittedName>
</protein>
<feature type="region of interest" description="Disordered" evidence="1">
    <location>
        <begin position="159"/>
        <end position="200"/>
    </location>
</feature>
<organism evidence="2 3">
    <name type="scientific">Schizothecium vesticola</name>
    <dbReference type="NCBI Taxonomy" id="314040"/>
    <lineage>
        <taxon>Eukaryota</taxon>
        <taxon>Fungi</taxon>
        <taxon>Dikarya</taxon>
        <taxon>Ascomycota</taxon>
        <taxon>Pezizomycotina</taxon>
        <taxon>Sordariomycetes</taxon>
        <taxon>Sordariomycetidae</taxon>
        <taxon>Sordariales</taxon>
        <taxon>Schizotheciaceae</taxon>
        <taxon>Schizothecium</taxon>
    </lineage>
</organism>
<feature type="compositionally biased region" description="Low complexity" evidence="1">
    <location>
        <begin position="26"/>
        <end position="54"/>
    </location>
</feature>
<evidence type="ECO:0000313" key="3">
    <source>
        <dbReference type="Proteomes" id="UP001172155"/>
    </source>
</evidence>
<keyword evidence="3" id="KW-1185">Reference proteome</keyword>
<proteinExistence type="predicted"/>
<accession>A0AA40F344</accession>
<name>A0AA40F344_9PEZI</name>
<reference evidence="2" key="1">
    <citation type="submission" date="2023-06" db="EMBL/GenBank/DDBJ databases">
        <title>Genome-scale phylogeny and comparative genomics of the fungal order Sordariales.</title>
        <authorList>
            <consortium name="Lawrence Berkeley National Laboratory"/>
            <person name="Hensen N."/>
            <person name="Bonometti L."/>
            <person name="Westerberg I."/>
            <person name="Brannstrom I.O."/>
            <person name="Guillou S."/>
            <person name="Cros-Aarteil S."/>
            <person name="Calhoun S."/>
            <person name="Haridas S."/>
            <person name="Kuo A."/>
            <person name="Mondo S."/>
            <person name="Pangilinan J."/>
            <person name="Riley R."/>
            <person name="LaButti K."/>
            <person name="Andreopoulos B."/>
            <person name="Lipzen A."/>
            <person name="Chen C."/>
            <person name="Yanf M."/>
            <person name="Daum C."/>
            <person name="Ng V."/>
            <person name="Clum A."/>
            <person name="Steindorff A."/>
            <person name="Ohm R."/>
            <person name="Martin F."/>
            <person name="Silar P."/>
            <person name="Natvig D."/>
            <person name="Lalanne C."/>
            <person name="Gautier V."/>
            <person name="Ament-velasquez S.L."/>
            <person name="Kruys A."/>
            <person name="Hutchinson M.I."/>
            <person name="Powell A.J."/>
            <person name="Barry K."/>
            <person name="Miller A.N."/>
            <person name="Grigoriev I.V."/>
            <person name="Debuchy R."/>
            <person name="Gladieux P."/>
            <person name="Thoren M.H."/>
            <person name="Johannesson H."/>
        </authorList>
    </citation>
    <scope>NUCLEOTIDE SEQUENCE</scope>
    <source>
        <strain evidence="2">SMH3187-1</strain>
    </source>
</reference>
<dbReference type="Proteomes" id="UP001172155">
    <property type="component" value="Unassembled WGS sequence"/>
</dbReference>
<evidence type="ECO:0000256" key="1">
    <source>
        <dbReference type="SAM" id="MobiDB-lite"/>
    </source>
</evidence>
<dbReference type="AlphaFoldDB" id="A0AA40F344"/>
<feature type="region of interest" description="Disordered" evidence="1">
    <location>
        <begin position="14"/>
        <end position="57"/>
    </location>
</feature>
<evidence type="ECO:0000313" key="2">
    <source>
        <dbReference type="EMBL" id="KAK0750278.1"/>
    </source>
</evidence>
<sequence>MAELFGLIEDFIPSSNDDGLPSYREATTSSSSHHNPASSSNTTPSHHPPTASSPGPLSTVFISPIAAHFDALPSRLRAAQNARASDQAARDLDTITLLVPAIEAFLRDLDVSPAPVAELTLVPASSVPRARGWVLSDGAERRREGEVVRVIRVDDLAETKLDSKSPTTTSGEKGRPPPPSTSHDDDDEEETSSRVHKDARANGFDAWGRFDDASPLDAPFTSTTAPPPTFFTDEDIARRLASYLEPKAEVKVERRAVQAAVEPSSSRWRWGGRKKEERGGFAAVTAVSAAAPGLAGTGGGGVKVTVRAEEVTFRRENEIGLWESLSGFGVVVRVRGGR</sequence>
<feature type="compositionally biased region" description="Basic and acidic residues" evidence="1">
    <location>
        <begin position="191"/>
        <end position="200"/>
    </location>
</feature>
<gene>
    <name evidence="2" type="ORF">B0T18DRAFT_437521</name>
</gene>
<dbReference type="EMBL" id="JAUKUD010000003">
    <property type="protein sequence ID" value="KAK0750278.1"/>
    <property type="molecule type" value="Genomic_DNA"/>
</dbReference>
<comment type="caution">
    <text evidence="2">The sequence shown here is derived from an EMBL/GenBank/DDBJ whole genome shotgun (WGS) entry which is preliminary data.</text>
</comment>